<name>Q12MC6_SHEDO</name>
<evidence type="ECO:0000313" key="3">
    <source>
        <dbReference type="Proteomes" id="UP000001982"/>
    </source>
</evidence>
<dbReference type="Pfam" id="PF14534">
    <property type="entry name" value="DUF4440"/>
    <property type="match status" value="1"/>
</dbReference>
<accession>Q12MC6</accession>
<dbReference type="eggNOG" id="COG4319">
    <property type="taxonomic scope" value="Bacteria"/>
</dbReference>
<proteinExistence type="predicted"/>
<sequence>MTNVQANEQDNHAINQYYQKFTLSFANLDLSAIDELYTHDAVYISETHNREIVQGKSQVIDLYQSFFDKIRRKQAKIEVEFRVHVRQLRDNGATDIGYYLVRFHPAKETGEPVSEFSGKFVNVFIKEQGKWRISVDSNTRGDAKLYFAAKPQASLYYGQRFKAPQHKKQPKPDKPH</sequence>
<evidence type="ECO:0000259" key="1">
    <source>
        <dbReference type="Pfam" id="PF14534"/>
    </source>
</evidence>
<dbReference type="RefSeq" id="WP_011496555.1">
    <property type="nucleotide sequence ID" value="NC_007954.1"/>
</dbReference>
<dbReference type="InterPro" id="IPR032710">
    <property type="entry name" value="NTF2-like_dom_sf"/>
</dbReference>
<dbReference type="OrthoDB" id="6270236at2"/>
<dbReference type="HOGENOM" id="CLU_1433582_0_0_6"/>
<evidence type="ECO:0000313" key="2">
    <source>
        <dbReference type="EMBL" id="ABE55400.1"/>
    </source>
</evidence>
<dbReference type="Gene3D" id="3.10.450.50">
    <property type="match status" value="1"/>
</dbReference>
<dbReference type="SUPFAM" id="SSF54427">
    <property type="entry name" value="NTF2-like"/>
    <property type="match status" value="1"/>
</dbReference>
<gene>
    <name evidence="2" type="ordered locus">Sden_2118</name>
</gene>
<dbReference type="AlphaFoldDB" id="Q12MC6"/>
<keyword evidence="3" id="KW-1185">Reference proteome</keyword>
<protein>
    <recommendedName>
        <fullName evidence="1">DUF4440 domain-containing protein</fullName>
    </recommendedName>
</protein>
<dbReference type="EMBL" id="CP000302">
    <property type="protein sequence ID" value="ABE55400.1"/>
    <property type="molecule type" value="Genomic_DNA"/>
</dbReference>
<reference evidence="2 3" key="1">
    <citation type="submission" date="2006-03" db="EMBL/GenBank/DDBJ databases">
        <title>Complete sequence of Shewanella denitrificans OS217.</title>
        <authorList>
            <consortium name="US DOE Joint Genome Institute"/>
            <person name="Copeland A."/>
            <person name="Lucas S."/>
            <person name="Lapidus A."/>
            <person name="Barry K."/>
            <person name="Detter J.C."/>
            <person name="Glavina del Rio T."/>
            <person name="Hammon N."/>
            <person name="Israni S."/>
            <person name="Dalin E."/>
            <person name="Tice H."/>
            <person name="Pitluck S."/>
            <person name="Brettin T."/>
            <person name="Bruce D."/>
            <person name="Han C."/>
            <person name="Tapia R."/>
            <person name="Gilna P."/>
            <person name="Kiss H."/>
            <person name="Schmutz J."/>
            <person name="Larimer F."/>
            <person name="Land M."/>
            <person name="Hauser L."/>
            <person name="Kyrpides N."/>
            <person name="Lykidis A."/>
            <person name="Richardson P."/>
        </authorList>
    </citation>
    <scope>NUCLEOTIDE SEQUENCE [LARGE SCALE GENOMIC DNA]</scope>
    <source>
        <strain evidence="3">OS217 / ATCC BAA-1090 / DSM 15013</strain>
    </source>
</reference>
<dbReference type="KEGG" id="sdn:Sden_2118"/>
<organism evidence="2 3">
    <name type="scientific">Shewanella denitrificans (strain OS217 / ATCC BAA-1090 / DSM 15013)</name>
    <dbReference type="NCBI Taxonomy" id="318161"/>
    <lineage>
        <taxon>Bacteria</taxon>
        <taxon>Pseudomonadati</taxon>
        <taxon>Pseudomonadota</taxon>
        <taxon>Gammaproteobacteria</taxon>
        <taxon>Alteromonadales</taxon>
        <taxon>Shewanellaceae</taxon>
        <taxon>Shewanella</taxon>
    </lineage>
</organism>
<feature type="domain" description="DUF4440" evidence="1">
    <location>
        <begin position="19"/>
        <end position="133"/>
    </location>
</feature>
<dbReference type="InterPro" id="IPR027843">
    <property type="entry name" value="DUF4440"/>
</dbReference>
<dbReference type="Proteomes" id="UP000001982">
    <property type="component" value="Chromosome"/>
</dbReference>